<evidence type="ECO:0000259" key="2">
    <source>
        <dbReference type="Pfam" id="PF07007"/>
    </source>
</evidence>
<proteinExistence type="predicted"/>
<gene>
    <name evidence="3" type="ORF">BAU07_04125</name>
</gene>
<dbReference type="AlphaFoldDB" id="A0A193G8U8"/>
<evidence type="ECO:0000313" key="4">
    <source>
        <dbReference type="Proteomes" id="UP000091926"/>
    </source>
</evidence>
<organism evidence="3 4">
    <name type="scientific">Bordetella flabilis</name>
    <dbReference type="NCBI Taxonomy" id="463014"/>
    <lineage>
        <taxon>Bacteria</taxon>
        <taxon>Pseudomonadati</taxon>
        <taxon>Pseudomonadota</taxon>
        <taxon>Betaproteobacteria</taxon>
        <taxon>Burkholderiales</taxon>
        <taxon>Alcaligenaceae</taxon>
        <taxon>Bordetella</taxon>
    </lineage>
</organism>
<dbReference type="Pfam" id="PF07007">
    <property type="entry name" value="LprI"/>
    <property type="match status" value="1"/>
</dbReference>
<evidence type="ECO:0000313" key="3">
    <source>
        <dbReference type="EMBL" id="ANN76412.1"/>
    </source>
</evidence>
<evidence type="ECO:0000256" key="1">
    <source>
        <dbReference type="SAM" id="SignalP"/>
    </source>
</evidence>
<feature type="signal peptide" evidence="1">
    <location>
        <begin position="1"/>
        <end position="19"/>
    </location>
</feature>
<dbReference type="Gene3D" id="1.20.1270.180">
    <property type="match status" value="1"/>
</dbReference>
<dbReference type="PROSITE" id="PS51257">
    <property type="entry name" value="PROKAR_LIPOPROTEIN"/>
    <property type="match status" value="1"/>
</dbReference>
<feature type="chain" id="PRO_5008258731" description="Lysozyme inhibitor LprI-like N-terminal domain-containing protein" evidence="1">
    <location>
        <begin position="20"/>
        <end position="133"/>
    </location>
</feature>
<name>A0A193G8U8_9BORD</name>
<protein>
    <recommendedName>
        <fullName evidence="2">Lysozyme inhibitor LprI-like N-terminal domain-containing protein</fullName>
    </recommendedName>
</protein>
<dbReference type="RefSeq" id="WP_066654394.1">
    <property type="nucleotide sequence ID" value="NZ_CBCSCL010000010.1"/>
</dbReference>
<dbReference type="OrthoDB" id="7340239at2"/>
<reference evidence="3 4" key="1">
    <citation type="submission" date="2016-06" db="EMBL/GenBank/DDBJ databases">
        <title>Complete genome sequences of Bordetella bronchialis and Bordetella flabilis.</title>
        <authorList>
            <person name="LiPuma J.J."/>
            <person name="Spilker T."/>
        </authorList>
    </citation>
    <scope>NUCLEOTIDE SEQUENCE [LARGE SCALE GENOMIC DNA]</scope>
    <source>
        <strain evidence="3 4">AU10664</strain>
    </source>
</reference>
<dbReference type="EMBL" id="CP016172">
    <property type="protein sequence ID" value="ANN76412.1"/>
    <property type="molecule type" value="Genomic_DNA"/>
</dbReference>
<sequence length="133" mass="14197">MRIAFSCLLFLAVASAAHAASSCEQAANQAALNQCVGQAYKDSDAELNKVYTTVMGRLKDDKALSRRLVAAQRAWVAFRDAECGFQTAGTEGGSAHSMAVAMCLDGQTRARTDTLRTYLECEEGSLNCPVPAQ</sequence>
<dbReference type="Proteomes" id="UP000091926">
    <property type="component" value="Chromosome"/>
</dbReference>
<dbReference type="PANTHER" id="PTHR39176:SF1">
    <property type="entry name" value="PERIPLASMIC PROTEIN"/>
    <property type="match status" value="1"/>
</dbReference>
<dbReference type="KEGG" id="bfz:BAU07_04125"/>
<dbReference type="InterPro" id="IPR009739">
    <property type="entry name" value="LprI-like_N"/>
</dbReference>
<keyword evidence="1" id="KW-0732">Signal</keyword>
<dbReference type="STRING" id="463014.BAU07_04125"/>
<keyword evidence="4" id="KW-1185">Reference proteome</keyword>
<dbReference type="PANTHER" id="PTHR39176">
    <property type="entry name" value="PERIPLASMIC PROTEIN-RELATED"/>
    <property type="match status" value="1"/>
</dbReference>
<feature type="domain" description="Lysozyme inhibitor LprI-like N-terminal" evidence="2">
    <location>
        <begin position="23"/>
        <end position="115"/>
    </location>
</feature>
<accession>A0A193G8U8</accession>